<keyword evidence="1" id="KW-0472">Membrane</keyword>
<keyword evidence="1" id="KW-1133">Transmembrane helix</keyword>
<sequence>KEGERERDCVGGGAERRLAAASESDQAQTRTRFDLDLWALFLLQAWLLHLGRPVVMVDAIELLSYYDDTVGHVMWSVPFFLVLLFFFGSSFCYKRQQQTMPTAAWILMLPNALYLWLLVTEGQTVILFLFTCFAMVATVMRQRRRGMVADGNGLFMILSFSVALVLVVLWSACWWRDEVLRRKHRGLLFVPQPRTVFSLHIKKYMSW</sequence>
<dbReference type="GO" id="GO:0016020">
    <property type="term" value="C:membrane"/>
    <property type="evidence" value="ECO:0007669"/>
    <property type="project" value="TreeGrafter"/>
</dbReference>
<dbReference type="PANTHER" id="PTHR16244">
    <property type="entry name" value="CEROID-LIPOFUSCINOSIS NEURONAL PROTEIN 6"/>
    <property type="match status" value="1"/>
</dbReference>
<dbReference type="Proteomes" id="UP000694523">
    <property type="component" value="Unplaced"/>
</dbReference>
<dbReference type="PANTHER" id="PTHR16244:SF2">
    <property type="entry name" value="CEROID-LIPOFUSCINOSIS NEURONAL PROTEIN 6"/>
    <property type="match status" value="1"/>
</dbReference>
<organism evidence="2 3">
    <name type="scientific">Neogobius melanostomus</name>
    <name type="common">round goby</name>
    <dbReference type="NCBI Taxonomy" id="47308"/>
    <lineage>
        <taxon>Eukaryota</taxon>
        <taxon>Metazoa</taxon>
        <taxon>Chordata</taxon>
        <taxon>Craniata</taxon>
        <taxon>Vertebrata</taxon>
        <taxon>Euteleostomi</taxon>
        <taxon>Actinopterygii</taxon>
        <taxon>Neopterygii</taxon>
        <taxon>Teleostei</taxon>
        <taxon>Neoteleostei</taxon>
        <taxon>Acanthomorphata</taxon>
        <taxon>Gobiaria</taxon>
        <taxon>Gobiiformes</taxon>
        <taxon>Gobioidei</taxon>
        <taxon>Gobiidae</taxon>
        <taxon>Benthophilinae</taxon>
        <taxon>Neogobiini</taxon>
        <taxon>Neogobius</taxon>
    </lineage>
</organism>
<reference evidence="2" key="1">
    <citation type="submission" date="2025-08" db="UniProtKB">
        <authorList>
            <consortium name="Ensembl"/>
        </authorList>
    </citation>
    <scope>IDENTIFICATION</scope>
</reference>
<evidence type="ECO:0000313" key="2">
    <source>
        <dbReference type="Ensembl" id="ENSNMLP00000001289.1"/>
    </source>
</evidence>
<feature type="transmembrane region" description="Helical" evidence="1">
    <location>
        <begin position="152"/>
        <end position="175"/>
    </location>
</feature>
<dbReference type="GO" id="GO:0005783">
    <property type="term" value="C:endoplasmic reticulum"/>
    <property type="evidence" value="ECO:0007669"/>
    <property type="project" value="TreeGrafter"/>
</dbReference>
<feature type="transmembrane region" description="Helical" evidence="1">
    <location>
        <begin position="37"/>
        <end position="55"/>
    </location>
</feature>
<keyword evidence="1" id="KW-0812">Transmembrane</keyword>
<dbReference type="AlphaFoldDB" id="A0A8C6S5W3"/>
<proteinExistence type="predicted"/>
<evidence type="ECO:0000256" key="1">
    <source>
        <dbReference type="SAM" id="Phobius"/>
    </source>
</evidence>
<evidence type="ECO:0000313" key="3">
    <source>
        <dbReference type="Proteomes" id="UP000694523"/>
    </source>
</evidence>
<keyword evidence="3" id="KW-1185">Reference proteome</keyword>
<feature type="transmembrane region" description="Helical" evidence="1">
    <location>
        <begin position="75"/>
        <end position="93"/>
    </location>
</feature>
<dbReference type="InterPro" id="IPR029255">
    <property type="entry name" value="CLN6"/>
</dbReference>
<name>A0A8C6S5W3_9GOBI</name>
<dbReference type="Ensembl" id="ENSNMLT00000001483.1">
    <property type="protein sequence ID" value="ENSNMLP00000001289.1"/>
    <property type="gene ID" value="ENSNMLG00000000965.1"/>
</dbReference>
<protein>
    <submittedName>
        <fullName evidence="2">CLN6 transmembrane ER protein b</fullName>
    </submittedName>
</protein>
<reference evidence="2" key="2">
    <citation type="submission" date="2025-09" db="UniProtKB">
        <authorList>
            <consortium name="Ensembl"/>
        </authorList>
    </citation>
    <scope>IDENTIFICATION</scope>
</reference>
<dbReference type="GO" id="GO:0007040">
    <property type="term" value="P:lysosome organization"/>
    <property type="evidence" value="ECO:0007669"/>
    <property type="project" value="TreeGrafter"/>
</dbReference>
<accession>A0A8C6S5W3</accession>
<feature type="transmembrane region" description="Helical" evidence="1">
    <location>
        <begin position="113"/>
        <end position="140"/>
    </location>
</feature>
<dbReference type="Pfam" id="PF15156">
    <property type="entry name" value="CLN6"/>
    <property type="match status" value="1"/>
</dbReference>